<dbReference type="SUPFAM" id="SSF53335">
    <property type="entry name" value="S-adenosyl-L-methionine-dependent methyltransferases"/>
    <property type="match status" value="1"/>
</dbReference>
<reference evidence="2" key="1">
    <citation type="submission" date="2019-08" db="EMBL/GenBank/DDBJ databases">
        <authorList>
            <person name="Kucharzyk K."/>
            <person name="Murdoch R.W."/>
            <person name="Higgins S."/>
            <person name="Loffler F."/>
        </authorList>
    </citation>
    <scope>NUCLEOTIDE SEQUENCE</scope>
</reference>
<proteinExistence type="predicted"/>
<accession>A0A645CYD9</accession>
<keyword evidence="2" id="KW-0489">Methyltransferase</keyword>
<dbReference type="CDD" id="cd02440">
    <property type="entry name" value="AdoMet_MTases"/>
    <property type="match status" value="1"/>
</dbReference>
<feature type="domain" description="Methyltransferase type 11" evidence="1">
    <location>
        <begin position="41"/>
        <end position="125"/>
    </location>
</feature>
<organism evidence="2">
    <name type="scientific">bioreactor metagenome</name>
    <dbReference type="NCBI Taxonomy" id="1076179"/>
    <lineage>
        <taxon>unclassified sequences</taxon>
        <taxon>metagenomes</taxon>
        <taxon>ecological metagenomes</taxon>
    </lineage>
</organism>
<keyword evidence="2" id="KW-0808">Transferase</keyword>
<keyword evidence="2" id="KW-0830">Ubiquinone</keyword>
<dbReference type="Pfam" id="PF08241">
    <property type="entry name" value="Methyltransf_11"/>
    <property type="match status" value="1"/>
</dbReference>
<dbReference type="AlphaFoldDB" id="A0A645CYD9"/>
<comment type="caution">
    <text evidence="2">The sequence shown here is derived from an EMBL/GenBank/DDBJ whole genome shotgun (WGS) entry which is preliminary data.</text>
</comment>
<evidence type="ECO:0000259" key="1">
    <source>
        <dbReference type="Pfam" id="PF08241"/>
    </source>
</evidence>
<dbReference type="GO" id="GO:0032259">
    <property type="term" value="P:methylation"/>
    <property type="evidence" value="ECO:0007669"/>
    <property type="project" value="UniProtKB-KW"/>
</dbReference>
<dbReference type="GO" id="GO:0008757">
    <property type="term" value="F:S-adenosylmethionine-dependent methyltransferase activity"/>
    <property type="evidence" value="ECO:0007669"/>
    <property type="project" value="InterPro"/>
</dbReference>
<dbReference type="Gene3D" id="3.40.50.150">
    <property type="entry name" value="Vaccinia Virus protein VP39"/>
    <property type="match status" value="1"/>
</dbReference>
<dbReference type="PANTHER" id="PTHR43591">
    <property type="entry name" value="METHYLTRANSFERASE"/>
    <property type="match status" value="1"/>
</dbReference>
<dbReference type="GO" id="GO:0043770">
    <property type="term" value="F:demethylmenaquinone methyltransferase activity"/>
    <property type="evidence" value="ECO:0007669"/>
    <property type="project" value="UniProtKB-EC"/>
</dbReference>
<gene>
    <name evidence="2" type="primary">ubiE_98</name>
    <name evidence="2" type="ORF">SDC9_129032</name>
</gene>
<dbReference type="EMBL" id="VSSQ01031181">
    <property type="protein sequence ID" value="MPM81974.1"/>
    <property type="molecule type" value="Genomic_DNA"/>
</dbReference>
<sequence>MHEKRFNRAIERLRDPERVQRLEVAQVVDQALLGGKVRSVLDVGTGSGLFAEAFEARGLKVSGLDANPEMLPVAAEYVQSGTFKEGVAEALPFEDDAFDLLFMGLVFHEADDQTRAMQEAFRVARHRLAVLEWPYREQEFGPGLHERLTAAQMAEFGTEAGFISIETIEFKNLVLYVFEK</sequence>
<dbReference type="InterPro" id="IPR013216">
    <property type="entry name" value="Methyltransf_11"/>
</dbReference>
<name>A0A645CYD9_9ZZZZ</name>
<evidence type="ECO:0000313" key="2">
    <source>
        <dbReference type="EMBL" id="MPM81974.1"/>
    </source>
</evidence>
<dbReference type="EC" id="2.1.1.163" evidence="2"/>
<protein>
    <submittedName>
        <fullName evidence="2">Ubiquinone/menaquinone biosynthesis C-methyltransferase UbiE</fullName>
        <ecNumber evidence="2">2.1.1.163</ecNumber>
    </submittedName>
</protein>
<dbReference type="InterPro" id="IPR029063">
    <property type="entry name" value="SAM-dependent_MTases_sf"/>
</dbReference>